<keyword evidence="5" id="KW-1185">Reference proteome</keyword>
<evidence type="ECO:0000256" key="2">
    <source>
        <dbReference type="SAM" id="Phobius"/>
    </source>
</evidence>
<dbReference type="EMBL" id="FOKG01000018">
    <property type="protein sequence ID" value="SFB54982.1"/>
    <property type="molecule type" value="Genomic_DNA"/>
</dbReference>
<feature type="region of interest" description="Disordered" evidence="1">
    <location>
        <begin position="1"/>
        <end position="116"/>
    </location>
</feature>
<evidence type="ECO:0000259" key="3">
    <source>
        <dbReference type="Pfam" id="PF14230"/>
    </source>
</evidence>
<organism evidence="4 5">
    <name type="scientific">Amycolatopsis marina</name>
    <dbReference type="NCBI Taxonomy" id="490629"/>
    <lineage>
        <taxon>Bacteria</taxon>
        <taxon>Bacillati</taxon>
        <taxon>Actinomycetota</taxon>
        <taxon>Actinomycetes</taxon>
        <taxon>Pseudonocardiales</taxon>
        <taxon>Pseudonocardiaceae</taxon>
        <taxon>Amycolatopsis</taxon>
    </lineage>
</organism>
<feature type="transmembrane region" description="Helical" evidence="2">
    <location>
        <begin position="124"/>
        <end position="148"/>
    </location>
</feature>
<feature type="domain" description="DUF4333" evidence="3">
    <location>
        <begin position="138"/>
        <end position="214"/>
    </location>
</feature>
<proteinExistence type="predicted"/>
<protein>
    <recommendedName>
        <fullName evidence="3">DUF4333 domain-containing protein</fullName>
    </recommendedName>
</protein>
<reference evidence="5" key="1">
    <citation type="submission" date="2016-10" db="EMBL/GenBank/DDBJ databases">
        <authorList>
            <person name="Varghese N."/>
            <person name="Submissions S."/>
        </authorList>
    </citation>
    <scope>NUCLEOTIDE SEQUENCE [LARGE SCALE GENOMIC DNA]</scope>
    <source>
        <strain evidence="5">CGMCC 4.3568</strain>
    </source>
</reference>
<dbReference type="Pfam" id="PF14230">
    <property type="entry name" value="DUF4333"/>
    <property type="match status" value="1"/>
</dbReference>
<feature type="compositionally biased region" description="Low complexity" evidence="1">
    <location>
        <begin position="10"/>
        <end position="43"/>
    </location>
</feature>
<gene>
    <name evidence="4" type="ORF">SAMN05216266_118111</name>
</gene>
<accession>A0A1I1BYU3</accession>
<feature type="compositionally biased region" description="Low complexity" evidence="1">
    <location>
        <begin position="51"/>
        <end position="103"/>
    </location>
</feature>
<dbReference type="RefSeq" id="WP_091676342.1">
    <property type="nucleotide sequence ID" value="NZ_FOKG01000018.1"/>
</dbReference>
<name>A0A1I1BYU3_9PSEU</name>
<dbReference type="InterPro" id="IPR025637">
    <property type="entry name" value="DUF4333"/>
</dbReference>
<evidence type="ECO:0000313" key="5">
    <source>
        <dbReference type="Proteomes" id="UP000243799"/>
    </source>
</evidence>
<evidence type="ECO:0000313" key="4">
    <source>
        <dbReference type="EMBL" id="SFB54982.1"/>
    </source>
</evidence>
<keyword evidence="2" id="KW-0812">Transmembrane</keyword>
<keyword evidence="2" id="KW-1133">Transmembrane helix</keyword>
<dbReference type="AlphaFoldDB" id="A0A1I1BYU3"/>
<keyword evidence="2" id="KW-0472">Membrane</keyword>
<evidence type="ECO:0000256" key="1">
    <source>
        <dbReference type="SAM" id="MobiDB-lite"/>
    </source>
</evidence>
<dbReference type="Proteomes" id="UP000243799">
    <property type="component" value="Unassembled WGS sequence"/>
</dbReference>
<dbReference type="STRING" id="490629.SAMN05216266_118111"/>
<sequence>MSTPYGGNDPQQWGQQPYGSGPPSGGFPEQQPGYGAQPPQYGQQPPPGYGQPPQYGQQPGYGYPQQPGQGQPGQHGQPQYGAPGYPQQSGYPQGYGQPPQQGQFGYGQPGAYPPPEGGKSGKGLWLIIGGVVVVVALAAVALFVWPGWAAPGKTFDSERMQTDVQRVLVENYQIEGVESVSCPSGQKIEEGVTFTCEAVIGGQPKQVPITVTGNNNEYEVGMPR</sequence>
<dbReference type="OrthoDB" id="3405072at2"/>